<evidence type="ECO:0000259" key="4">
    <source>
        <dbReference type="SMART" id="SM00852"/>
    </source>
</evidence>
<dbReference type="InterPro" id="IPR012245">
    <property type="entry name" value="MoaB"/>
</dbReference>
<evidence type="ECO:0000256" key="2">
    <source>
        <dbReference type="ARBA" id="ARBA00006112"/>
    </source>
</evidence>
<proteinExistence type="inferred from homology"/>
<dbReference type="PIRSF" id="PIRSF006443">
    <property type="entry name" value="MoaB"/>
    <property type="match status" value="1"/>
</dbReference>
<evidence type="ECO:0000256" key="1">
    <source>
        <dbReference type="ARBA" id="ARBA00005046"/>
    </source>
</evidence>
<feature type="domain" description="MoaB/Mog" evidence="4">
    <location>
        <begin position="8"/>
        <end position="152"/>
    </location>
</feature>
<comment type="pathway">
    <text evidence="1">Cofactor biosynthesis; molybdopterin biosynthesis.</text>
</comment>
<comment type="caution">
    <text evidence="5">The sequence shown here is derived from an EMBL/GenBank/DDBJ whole genome shotgun (WGS) entry which is preliminary data.</text>
</comment>
<dbReference type="EMBL" id="BARV01010086">
    <property type="protein sequence ID" value="GAI07836.1"/>
    <property type="molecule type" value="Genomic_DNA"/>
</dbReference>
<gene>
    <name evidence="5" type="ORF">S06H3_19660</name>
</gene>
<accession>X1LPS2</accession>
<dbReference type="PROSITE" id="PS01078">
    <property type="entry name" value="MOCF_BIOSYNTHESIS_1"/>
    <property type="match status" value="1"/>
</dbReference>
<organism evidence="5">
    <name type="scientific">marine sediment metagenome</name>
    <dbReference type="NCBI Taxonomy" id="412755"/>
    <lineage>
        <taxon>unclassified sequences</taxon>
        <taxon>metagenomes</taxon>
        <taxon>ecological metagenomes</taxon>
    </lineage>
</organism>
<dbReference type="PANTHER" id="PTHR43764">
    <property type="entry name" value="MOLYBDENUM COFACTOR BIOSYNTHESIS"/>
    <property type="match status" value="1"/>
</dbReference>
<reference evidence="5" key="1">
    <citation type="journal article" date="2014" name="Front. Microbiol.">
        <title>High frequency of phylogenetically diverse reductive dehalogenase-homologous genes in deep subseafloor sedimentary metagenomes.</title>
        <authorList>
            <person name="Kawai M."/>
            <person name="Futagami T."/>
            <person name="Toyoda A."/>
            <person name="Takaki Y."/>
            <person name="Nishi S."/>
            <person name="Hori S."/>
            <person name="Arai W."/>
            <person name="Tsubouchi T."/>
            <person name="Morono Y."/>
            <person name="Uchiyama I."/>
            <person name="Ito T."/>
            <person name="Fujiyama A."/>
            <person name="Inagaki F."/>
            <person name="Takami H."/>
        </authorList>
    </citation>
    <scope>NUCLEOTIDE SEQUENCE</scope>
    <source>
        <strain evidence="5">Expedition CK06-06</strain>
    </source>
</reference>
<dbReference type="InterPro" id="IPR008284">
    <property type="entry name" value="MoCF_biosynth_CS"/>
</dbReference>
<dbReference type="NCBIfam" id="TIGR00177">
    <property type="entry name" value="molyb_syn"/>
    <property type="match status" value="1"/>
</dbReference>
<dbReference type="InterPro" id="IPR051920">
    <property type="entry name" value="MPT_Adenylyltrnsfr/MoaC-Rel"/>
</dbReference>
<evidence type="ECO:0000313" key="5">
    <source>
        <dbReference type="EMBL" id="GAI07836.1"/>
    </source>
</evidence>
<comment type="similarity">
    <text evidence="2">Belongs to the MoaB/Mog family.</text>
</comment>
<dbReference type="GO" id="GO:0006777">
    <property type="term" value="P:Mo-molybdopterin cofactor biosynthetic process"/>
    <property type="evidence" value="ECO:0007669"/>
    <property type="project" value="UniProtKB-KW"/>
</dbReference>
<dbReference type="InterPro" id="IPR001453">
    <property type="entry name" value="MoaB/Mog_dom"/>
</dbReference>
<dbReference type="Pfam" id="PF00994">
    <property type="entry name" value="MoCF_biosynth"/>
    <property type="match status" value="1"/>
</dbReference>
<sequence length="170" mass="19129">MLHKVRFAILTVSDKGYRREREDISANVIKEKMEKVGYQLIDYKIVPDEKDMIKDVLIEFCDEKKVDLILTTGGTGFSPRDVTPEATKEIVEKEVPGIPEIIRLKSYKITHRAMLSRGYSGIRGSTLIINLPGSPKAVGESLEIIIPALDHGIEVLRGEAYECAEKRKDT</sequence>
<name>X1LPS2_9ZZZZ</name>
<dbReference type="AlphaFoldDB" id="X1LPS2"/>
<dbReference type="CDD" id="cd00886">
    <property type="entry name" value="MogA_MoaB"/>
    <property type="match status" value="1"/>
</dbReference>
<protein>
    <recommendedName>
        <fullName evidence="4">MoaB/Mog domain-containing protein</fullName>
    </recommendedName>
</protein>
<dbReference type="SUPFAM" id="SSF53218">
    <property type="entry name" value="Molybdenum cofactor biosynthesis proteins"/>
    <property type="match status" value="1"/>
</dbReference>
<evidence type="ECO:0000256" key="3">
    <source>
        <dbReference type="ARBA" id="ARBA00023150"/>
    </source>
</evidence>
<dbReference type="PANTHER" id="PTHR43764:SF1">
    <property type="entry name" value="MOLYBDOPTERIN MOLYBDOTRANSFERASE"/>
    <property type="match status" value="1"/>
</dbReference>
<dbReference type="InterPro" id="IPR036425">
    <property type="entry name" value="MoaB/Mog-like_dom_sf"/>
</dbReference>
<keyword evidence="3" id="KW-0501">Molybdenum cofactor biosynthesis</keyword>
<dbReference type="SMART" id="SM00852">
    <property type="entry name" value="MoCF_biosynth"/>
    <property type="match status" value="1"/>
</dbReference>
<dbReference type="Gene3D" id="3.40.980.10">
    <property type="entry name" value="MoaB/Mog-like domain"/>
    <property type="match status" value="1"/>
</dbReference>